<dbReference type="Gene3D" id="1.10.3720.10">
    <property type="entry name" value="MetI-like"/>
    <property type="match status" value="1"/>
</dbReference>
<keyword evidence="2 7" id="KW-0813">Transport</keyword>
<evidence type="ECO:0000256" key="7">
    <source>
        <dbReference type="RuleBase" id="RU363032"/>
    </source>
</evidence>
<feature type="transmembrane region" description="Helical" evidence="7">
    <location>
        <begin position="220"/>
        <end position="243"/>
    </location>
</feature>
<comment type="subcellular location">
    <subcellularLocation>
        <location evidence="1 7">Cell membrane</location>
        <topology evidence="1 7">Multi-pass membrane protein</topology>
    </subcellularLocation>
</comment>
<evidence type="ECO:0000256" key="6">
    <source>
        <dbReference type="ARBA" id="ARBA00023136"/>
    </source>
</evidence>
<evidence type="ECO:0000256" key="5">
    <source>
        <dbReference type="ARBA" id="ARBA00022989"/>
    </source>
</evidence>
<dbReference type="SUPFAM" id="SSF161098">
    <property type="entry name" value="MetI-like"/>
    <property type="match status" value="1"/>
</dbReference>
<evidence type="ECO:0000256" key="2">
    <source>
        <dbReference type="ARBA" id="ARBA00022448"/>
    </source>
</evidence>
<dbReference type="InterPro" id="IPR000515">
    <property type="entry name" value="MetI-like"/>
</dbReference>
<feature type="domain" description="ABC transmembrane type-1" evidence="8">
    <location>
        <begin position="83"/>
        <end position="281"/>
    </location>
</feature>
<dbReference type="PROSITE" id="PS50928">
    <property type="entry name" value="ABC_TM1"/>
    <property type="match status" value="1"/>
</dbReference>
<evidence type="ECO:0000256" key="4">
    <source>
        <dbReference type="ARBA" id="ARBA00022692"/>
    </source>
</evidence>
<dbReference type="CDD" id="cd06261">
    <property type="entry name" value="TM_PBP2"/>
    <property type="match status" value="1"/>
</dbReference>
<proteinExistence type="inferred from homology"/>
<keyword evidence="6 7" id="KW-0472">Membrane</keyword>
<accession>A0A2U1ZZQ8</accession>
<dbReference type="EMBL" id="PYHR01000002">
    <property type="protein sequence ID" value="PWD52468.1"/>
    <property type="molecule type" value="Genomic_DNA"/>
</dbReference>
<evidence type="ECO:0000256" key="3">
    <source>
        <dbReference type="ARBA" id="ARBA00022475"/>
    </source>
</evidence>
<dbReference type="InterPro" id="IPR035906">
    <property type="entry name" value="MetI-like_sf"/>
</dbReference>
<dbReference type="Pfam" id="PF00528">
    <property type="entry name" value="BPD_transp_1"/>
    <property type="match status" value="1"/>
</dbReference>
<dbReference type="Proteomes" id="UP000245166">
    <property type="component" value="Unassembled WGS sequence"/>
</dbReference>
<dbReference type="OrthoDB" id="3543764at2"/>
<dbReference type="AlphaFoldDB" id="A0A2U1ZZQ8"/>
<organism evidence="9 10">
    <name type="scientific">Serinibacter arcticus</name>
    <dbReference type="NCBI Taxonomy" id="1655435"/>
    <lineage>
        <taxon>Bacteria</taxon>
        <taxon>Bacillati</taxon>
        <taxon>Actinomycetota</taxon>
        <taxon>Actinomycetes</taxon>
        <taxon>Micrococcales</taxon>
        <taxon>Beutenbergiaceae</taxon>
        <taxon>Serinibacter</taxon>
    </lineage>
</organism>
<dbReference type="PANTHER" id="PTHR43163">
    <property type="entry name" value="DIPEPTIDE TRANSPORT SYSTEM PERMEASE PROTEIN DPPB-RELATED"/>
    <property type="match status" value="1"/>
</dbReference>
<dbReference type="GO" id="GO:0055085">
    <property type="term" value="P:transmembrane transport"/>
    <property type="evidence" value="ECO:0007669"/>
    <property type="project" value="InterPro"/>
</dbReference>
<feature type="transmembrane region" description="Helical" evidence="7">
    <location>
        <begin position="122"/>
        <end position="143"/>
    </location>
</feature>
<dbReference type="GO" id="GO:0005886">
    <property type="term" value="C:plasma membrane"/>
    <property type="evidence" value="ECO:0007669"/>
    <property type="project" value="UniProtKB-SubCell"/>
</dbReference>
<evidence type="ECO:0000259" key="8">
    <source>
        <dbReference type="PROSITE" id="PS50928"/>
    </source>
</evidence>
<sequence length="299" mass="32333">MVITLWIIVTATFFLMHLLPGSPYVDLQKLSEQQIAILNERAGLDRPLLEQYVIYVRNLLTGDLGVSFQFKNQPVTSLLAGRIGPSIQLGFQALVVGAVLGVVLGTVSAVRRGSWIDSTSTVVAVLGRSVPSFVVAVLLQYVFAVRLGWLPIASWNMGVVATILPTIALAMSPLADSARFVRTEMVEVLSSDYAELARAKGLGRWRVAWHHGLRNSVIPLITLLGPMSVALVTGSLVVENIFAIPGIGEQFVKSILANDYPTIMAVTILYSALLLVVMLVVDVLYSVVDPRIRVGGASR</sequence>
<name>A0A2U1ZZQ8_9MICO</name>
<feature type="transmembrane region" description="Helical" evidence="7">
    <location>
        <begin position="263"/>
        <end position="285"/>
    </location>
</feature>
<keyword evidence="3" id="KW-1003">Cell membrane</keyword>
<feature type="transmembrane region" description="Helical" evidence="7">
    <location>
        <begin position="89"/>
        <end position="110"/>
    </location>
</feature>
<evidence type="ECO:0000256" key="1">
    <source>
        <dbReference type="ARBA" id="ARBA00004651"/>
    </source>
</evidence>
<reference evidence="9 10" key="1">
    <citation type="submission" date="2018-03" db="EMBL/GenBank/DDBJ databases">
        <title>Genome assembly of novel Miniimonas species PCH200.</title>
        <authorList>
            <person name="Thakur V."/>
            <person name="Kumar V."/>
            <person name="Singh D."/>
        </authorList>
    </citation>
    <scope>NUCLEOTIDE SEQUENCE [LARGE SCALE GENOMIC DNA]</scope>
    <source>
        <strain evidence="9 10">PCH200</strain>
    </source>
</reference>
<dbReference type="PANTHER" id="PTHR43163:SF6">
    <property type="entry name" value="DIPEPTIDE TRANSPORT SYSTEM PERMEASE PROTEIN DPPB-RELATED"/>
    <property type="match status" value="1"/>
</dbReference>
<keyword evidence="4 7" id="KW-0812">Transmembrane</keyword>
<protein>
    <submittedName>
        <fullName evidence="9">Peptide ABC transporter permease</fullName>
    </submittedName>
</protein>
<keyword evidence="5 7" id="KW-1133">Transmembrane helix</keyword>
<feature type="transmembrane region" description="Helical" evidence="7">
    <location>
        <begin position="155"/>
        <end position="175"/>
    </location>
</feature>
<gene>
    <name evidence="9" type="ORF">C8046_08825</name>
</gene>
<keyword evidence="10" id="KW-1185">Reference proteome</keyword>
<comment type="similarity">
    <text evidence="7">Belongs to the binding-protein-dependent transport system permease family.</text>
</comment>
<comment type="caution">
    <text evidence="9">The sequence shown here is derived from an EMBL/GenBank/DDBJ whole genome shotgun (WGS) entry which is preliminary data.</text>
</comment>
<evidence type="ECO:0000313" key="9">
    <source>
        <dbReference type="EMBL" id="PWD52468.1"/>
    </source>
</evidence>
<evidence type="ECO:0000313" key="10">
    <source>
        <dbReference type="Proteomes" id="UP000245166"/>
    </source>
</evidence>